<comment type="caution">
    <text evidence="2">The sequence shown here is derived from an EMBL/GenBank/DDBJ whole genome shotgun (WGS) entry which is preliminary data.</text>
</comment>
<proteinExistence type="predicted"/>
<dbReference type="InterPro" id="IPR036737">
    <property type="entry name" value="OmpA-like_sf"/>
</dbReference>
<keyword evidence="3" id="KW-1185">Reference proteome</keyword>
<dbReference type="SUPFAM" id="SSF103088">
    <property type="entry name" value="OmpA-like"/>
    <property type="match status" value="1"/>
</dbReference>
<keyword evidence="1" id="KW-0732">Signal</keyword>
<sequence length="157" mass="16480">MKRSMIALAGLTVAAVMQAPAFAEVAPAPPTQPADISHAKSCEDVSMSVYFSAYESMLSSYSMRAVNAASDRLAGCAVTEINAEVVSEEAHDDEDLADLSEARAQAVLDAFNARGIQAREVHTDISPKVDVAMPAGTNAPLARRVDIVLTAQPGYGL</sequence>
<dbReference type="Gene3D" id="3.30.1330.60">
    <property type="entry name" value="OmpA-like domain"/>
    <property type="match status" value="1"/>
</dbReference>
<dbReference type="AlphaFoldDB" id="A0A062ULJ1"/>
<evidence type="ECO:0000256" key="1">
    <source>
        <dbReference type="SAM" id="SignalP"/>
    </source>
</evidence>
<feature type="signal peptide" evidence="1">
    <location>
        <begin position="1"/>
        <end position="23"/>
    </location>
</feature>
<dbReference type="PATRIC" id="fig|1280947.3.peg.706"/>
<dbReference type="RefSeq" id="WP_034737125.1">
    <property type="nucleotide sequence ID" value="NZ_AWFG01000002.1"/>
</dbReference>
<name>A0A062ULJ1_9PROT</name>
<evidence type="ECO:0000313" key="3">
    <source>
        <dbReference type="Proteomes" id="UP000027190"/>
    </source>
</evidence>
<dbReference type="Proteomes" id="UP000027190">
    <property type="component" value="Unassembled WGS sequence"/>
</dbReference>
<evidence type="ECO:0008006" key="4">
    <source>
        <dbReference type="Google" id="ProtNLM"/>
    </source>
</evidence>
<organism evidence="2 3">
    <name type="scientific">Hyphomonas chukchiensis</name>
    <dbReference type="NCBI Taxonomy" id="1280947"/>
    <lineage>
        <taxon>Bacteria</taxon>
        <taxon>Pseudomonadati</taxon>
        <taxon>Pseudomonadota</taxon>
        <taxon>Alphaproteobacteria</taxon>
        <taxon>Hyphomonadales</taxon>
        <taxon>Hyphomonadaceae</taxon>
        <taxon>Hyphomonas</taxon>
    </lineage>
</organism>
<dbReference type="STRING" id="1280947.HY30_11880"/>
<accession>A0A062ULJ1</accession>
<feature type="chain" id="PRO_5001614844" description="OmpA-like domain-containing protein" evidence="1">
    <location>
        <begin position="24"/>
        <end position="157"/>
    </location>
</feature>
<dbReference type="OrthoDB" id="7619429at2"/>
<dbReference type="eggNOG" id="ENOG50314EX">
    <property type="taxonomic scope" value="Bacteria"/>
</dbReference>
<gene>
    <name evidence="2" type="ORF">HY30_11880</name>
</gene>
<protein>
    <recommendedName>
        <fullName evidence="4">OmpA-like domain-containing protein</fullName>
    </recommendedName>
</protein>
<evidence type="ECO:0000313" key="2">
    <source>
        <dbReference type="EMBL" id="KCZ60666.1"/>
    </source>
</evidence>
<reference evidence="2 3" key="1">
    <citation type="journal article" date="2014" name="Antonie Van Leeuwenhoek">
        <title>Hyphomonas beringensis sp. nov. and Hyphomonas chukchiensis sp. nov., isolated from surface seawater of the Bering Sea and Chukchi Sea.</title>
        <authorList>
            <person name="Li C."/>
            <person name="Lai Q."/>
            <person name="Li G."/>
            <person name="Dong C."/>
            <person name="Wang J."/>
            <person name="Liao Y."/>
            <person name="Shao Z."/>
        </authorList>
    </citation>
    <scope>NUCLEOTIDE SEQUENCE [LARGE SCALE GENOMIC DNA]</scope>
    <source>
        <strain evidence="2 3">BH-BN04-4</strain>
    </source>
</reference>
<dbReference type="EMBL" id="AWFG01000002">
    <property type="protein sequence ID" value="KCZ60666.1"/>
    <property type="molecule type" value="Genomic_DNA"/>
</dbReference>